<dbReference type="SUPFAM" id="SSF51905">
    <property type="entry name" value="FAD/NAD(P)-binding domain"/>
    <property type="match status" value="1"/>
</dbReference>
<dbReference type="AlphaFoldDB" id="A0AAD9SIJ4"/>
<evidence type="ECO:0000256" key="3">
    <source>
        <dbReference type="ARBA" id="ARBA00022630"/>
    </source>
</evidence>
<evidence type="ECO:0000256" key="4">
    <source>
        <dbReference type="ARBA" id="ARBA00022827"/>
    </source>
</evidence>
<dbReference type="Gene3D" id="3.50.50.60">
    <property type="entry name" value="FAD/NAD(P)-binding domain"/>
    <property type="match status" value="1"/>
</dbReference>
<name>A0AAD9SIJ4_PHOAM</name>
<dbReference type="EMBL" id="JAUJFL010000003">
    <property type="protein sequence ID" value="KAK2608194.1"/>
    <property type="molecule type" value="Genomic_DNA"/>
</dbReference>
<dbReference type="PANTHER" id="PTHR13789:SF318">
    <property type="entry name" value="GERANYLGERANYL DIPHOSPHATE REDUCTASE"/>
    <property type="match status" value="1"/>
</dbReference>
<proteinExistence type="inferred from homology"/>
<evidence type="ECO:0000259" key="7">
    <source>
        <dbReference type="Pfam" id="PF01494"/>
    </source>
</evidence>
<keyword evidence="5" id="KW-0560">Oxidoreductase</keyword>
<dbReference type="GO" id="GO:0004497">
    <property type="term" value="F:monooxygenase activity"/>
    <property type="evidence" value="ECO:0007669"/>
    <property type="project" value="UniProtKB-KW"/>
</dbReference>
<dbReference type="PRINTS" id="PR00420">
    <property type="entry name" value="RNGMNOXGNASE"/>
</dbReference>
<dbReference type="InterPro" id="IPR050493">
    <property type="entry name" value="FAD-dep_Monooxygenase_BioMet"/>
</dbReference>
<dbReference type="Pfam" id="PF01494">
    <property type="entry name" value="FAD_binding_3"/>
    <property type="match status" value="1"/>
</dbReference>
<evidence type="ECO:0000256" key="2">
    <source>
        <dbReference type="ARBA" id="ARBA00007992"/>
    </source>
</evidence>
<protein>
    <recommendedName>
        <fullName evidence="7">FAD-binding domain-containing protein</fullName>
    </recommendedName>
</protein>
<comment type="similarity">
    <text evidence="2">Belongs to the paxM FAD-dependent monooxygenase family.</text>
</comment>
<dbReference type="SUPFAM" id="SSF54373">
    <property type="entry name" value="FAD-linked reductases, C-terminal domain"/>
    <property type="match status" value="1"/>
</dbReference>
<comment type="caution">
    <text evidence="8">The sequence shown here is derived from an EMBL/GenBank/DDBJ whole genome shotgun (WGS) entry which is preliminary data.</text>
</comment>
<sequence>MAGDPFRIAIIGAGIAGLAAALSIRRLLPNQLIQITIYEKATELREIGASIGLNPSGLRILDKLGVDAALDGSISFRQRGQWPMIYRHWSTNEELGHDEVRSEVKERHLMGRFHRAHLQAALVQAVKEAGGVEIRLGVRIAEVAIEGEGVPAVIIFEKGDKIEADLVLGADGIHSKVRQAFASQHELKWTGQVAFRSAFDVSLVNHIDGLPDDAIFWVGHERTLFASRLGKNQYTVVGSYIADPEDPSSPYRNTKWSGPGDVEFLRSLYRGWNPVVESIVNAVPYTKTYPNHAGTALSSLVFEGRIALLGDAAHTHGGAFAAGGSLAINDAYALTLALAHVWPQEGKPTQEHLGKALTLYDETRRPLVTRVLDLVHGAAQKKRWTGVNGKDGEKKETDAELRSRIANRPDMTWLTEHDVEAEFLRVVSHEKNGIYTTA</sequence>
<keyword evidence="3" id="KW-0285">Flavoprotein</keyword>
<evidence type="ECO:0000256" key="5">
    <source>
        <dbReference type="ARBA" id="ARBA00023002"/>
    </source>
</evidence>
<keyword evidence="6" id="KW-0503">Monooxygenase</keyword>
<evidence type="ECO:0000256" key="1">
    <source>
        <dbReference type="ARBA" id="ARBA00001974"/>
    </source>
</evidence>
<keyword evidence="4" id="KW-0274">FAD</keyword>
<dbReference type="PANTHER" id="PTHR13789">
    <property type="entry name" value="MONOOXYGENASE"/>
    <property type="match status" value="1"/>
</dbReference>
<dbReference type="InterPro" id="IPR002938">
    <property type="entry name" value="FAD-bd"/>
</dbReference>
<comment type="cofactor">
    <cofactor evidence="1">
        <name>FAD</name>
        <dbReference type="ChEBI" id="CHEBI:57692"/>
    </cofactor>
</comment>
<evidence type="ECO:0000256" key="6">
    <source>
        <dbReference type="ARBA" id="ARBA00023033"/>
    </source>
</evidence>
<dbReference type="Proteomes" id="UP001265746">
    <property type="component" value="Unassembled WGS sequence"/>
</dbReference>
<keyword evidence="9" id="KW-1185">Reference proteome</keyword>
<evidence type="ECO:0000313" key="8">
    <source>
        <dbReference type="EMBL" id="KAK2608194.1"/>
    </source>
</evidence>
<organism evidence="8 9">
    <name type="scientific">Phomopsis amygdali</name>
    <name type="common">Fusicoccum amygdali</name>
    <dbReference type="NCBI Taxonomy" id="1214568"/>
    <lineage>
        <taxon>Eukaryota</taxon>
        <taxon>Fungi</taxon>
        <taxon>Dikarya</taxon>
        <taxon>Ascomycota</taxon>
        <taxon>Pezizomycotina</taxon>
        <taxon>Sordariomycetes</taxon>
        <taxon>Sordariomycetidae</taxon>
        <taxon>Diaporthales</taxon>
        <taxon>Diaporthaceae</taxon>
        <taxon>Diaporthe</taxon>
    </lineage>
</organism>
<accession>A0AAD9SIJ4</accession>
<dbReference type="GO" id="GO:0071949">
    <property type="term" value="F:FAD binding"/>
    <property type="evidence" value="ECO:0007669"/>
    <property type="project" value="InterPro"/>
</dbReference>
<reference evidence="8" key="1">
    <citation type="submission" date="2023-06" db="EMBL/GenBank/DDBJ databases">
        <authorList>
            <person name="Noh H."/>
        </authorList>
    </citation>
    <scope>NUCLEOTIDE SEQUENCE</scope>
    <source>
        <strain evidence="8">DUCC20226</strain>
    </source>
</reference>
<gene>
    <name evidence="8" type="ORF">N8I77_006818</name>
</gene>
<dbReference type="InterPro" id="IPR036188">
    <property type="entry name" value="FAD/NAD-bd_sf"/>
</dbReference>
<feature type="domain" description="FAD-binding" evidence="7">
    <location>
        <begin position="8"/>
        <end position="373"/>
    </location>
</feature>
<evidence type="ECO:0000313" key="9">
    <source>
        <dbReference type="Proteomes" id="UP001265746"/>
    </source>
</evidence>